<accession>A0A554LH17</accession>
<sequence length="99" mass="11106">PRTGWFAISSTFFQFSKMYCVMEGKWDYSWLESFEPVKTFGGSIMLYNISYADLKEYPPTHLAPKILVSPEEAEAARRGNYQAPADSNATAPNVQGVSL</sequence>
<protein>
    <submittedName>
        <fullName evidence="2">Uncharacterized protein</fullName>
    </submittedName>
</protein>
<dbReference type="Proteomes" id="UP000318296">
    <property type="component" value="Unassembled WGS sequence"/>
</dbReference>
<dbReference type="AlphaFoldDB" id="A0A554LH17"/>
<evidence type="ECO:0000313" key="2">
    <source>
        <dbReference type="EMBL" id="TSC92173.1"/>
    </source>
</evidence>
<organism evidence="2 3">
    <name type="scientific">Candidatus Berkelbacteria bacterium Licking1014_96</name>
    <dbReference type="NCBI Taxonomy" id="2017149"/>
    <lineage>
        <taxon>Bacteria</taxon>
        <taxon>Candidatus Berkelbacteria</taxon>
    </lineage>
</organism>
<gene>
    <name evidence="2" type="ORF">CEN92_86</name>
</gene>
<evidence type="ECO:0000256" key="1">
    <source>
        <dbReference type="SAM" id="MobiDB-lite"/>
    </source>
</evidence>
<feature type="compositionally biased region" description="Polar residues" evidence="1">
    <location>
        <begin position="85"/>
        <end position="99"/>
    </location>
</feature>
<dbReference type="EMBL" id="VMGH01000011">
    <property type="protein sequence ID" value="TSC92173.1"/>
    <property type="molecule type" value="Genomic_DNA"/>
</dbReference>
<reference evidence="2 3" key="1">
    <citation type="submission" date="2017-07" db="EMBL/GenBank/DDBJ databases">
        <title>Mechanisms for carbon and nitrogen cycling indicate functional differentiation within the Candidate Phyla Radiation.</title>
        <authorList>
            <person name="Danczak R.E."/>
            <person name="Johnston M.D."/>
            <person name="Kenah C."/>
            <person name="Slattery M."/>
            <person name="Wrighton K.C."/>
            <person name="Wilkins M.J."/>
        </authorList>
    </citation>
    <scope>NUCLEOTIDE SEQUENCE [LARGE SCALE GENOMIC DNA]</scope>
    <source>
        <strain evidence="2">Licking1014_96</strain>
    </source>
</reference>
<proteinExistence type="predicted"/>
<comment type="caution">
    <text evidence="2">The sequence shown here is derived from an EMBL/GenBank/DDBJ whole genome shotgun (WGS) entry which is preliminary data.</text>
</comment>
<feature type="region of interest" description="Disordered" evidence="1">
    <location>
        <begin position="77"/>
        <end position="99"/>
    </location>
</feature>
<feature type="non-terminal residue" evidence="2">
    <location>
        <position position="1"/>
    </location>
</feature>
<evidence type="ECO:0000313" key="3">
    <source>
        <dbReference type="Proteomes" id="UP000318296"/>
    </source>
</evidence>
<name>A0A554LH17_9BACT</name>